<accession>A0A6J4M5B2</accession>
<evidence type="ECO:0000313" key="2">
    <source>
        <dbReference type="EMBL" id="CAA9350632.1"/>
    </source>
</evidence>
<proteinExistence type="predicted"/>
<feature type="non-terminal residue" evidence="2">
    <location>
        <position position="24"/>
    </location>
</feature>
<reference evidence="2" key="1">
    <citation type="submission" date="2020-02" db="EMBL/GenBank/DDBJ databases">
        <authorList>
            <person name="Meier V. D."/>
        </authorList>
    </citation>
    <scope>NUCLEOTIDE SEQUENCE</scope>
    <source>
        <strain evidence="2">AVDCRST_MAG93</strain>
    </source>
</reference>
<dbReference type="AlphaFoldDB" id="A0A6J4M5B2"/>
<feature type="non-terminal residue" evidence="2">
    <location>
        <position position="1"/>
    </location>
</feature>
<sequence>SRSSRAGSEAGGGTGRSRSSVCIR</sequence>
<evidence type="ECO:0000256" key="1">
    <source>
        <dbReference type="SAM" id="MobiDB-lite"/>
    </source>
</evidence>
<gene>
    <name evidence="2" type="ORF">AVDCRST_MAG93-7102</name>
</gene>
<feature type="region of interest" description="Disordered" evidence="1">
    <location>
        <begin position="1"/>
        <end position="24"/>
    </location>
</feature>
<dbReference type="EMBL" id="CADCTR010002399">
    <property type="protein sequence ID" value="CAA9350632.1"/>
    <property type="molecule type" value="Genomic_DNA"/>
</dbReference>
<protein>
    <submittedName>
        <fullName evidence="2">Uncharacterized protein</fullName>
    </submittedName>
</protein>
<organism evidence="2">
    <name type="scientific">uncultured Chloroflexia bacterium</name>
    <dbReference type="NCBI Taxonomy" id="1672391"/>
    <lineage>
        <taxon>Bacteria</taxon>
        <taxon>Bacillati</taxon>
        <taxon>Chloroflexota</taxon>
        <taxon>Chloroflexia</taxon>
        <taxon>environmental samples</taxon>
    </lineage>
</organism>
<name>A0A6J4M5B2_9CHLR</name>